<organism evidence="3 4">
    <name type="scientific">Aureimonas phyllosphaerae</name>
    <dbReference type="NCBI Taxonomy" id="1166078"/>
    <lineage>
        <taxon>Bacteria</taxon>
        <taxon>Pseudomonadati</taxon>
        <taxon>Pseudomonadota</taxon>
        <taxon>Alphaproteobacteria</taxon>
        <taxon>Hyphomicrobiales</taxon>
        <taxon>Aurantimonadaceae</taxon>
        <taxon>Aureimonas</taxon>
    </lineage>
</organism>
<feature type="coiled-coil region" evidence="1">
    <location>
        <begin position="27"/>
        <end position="54"/>
    </location>
</feature>
<feature type="region of interest" description="Disordered" evidence="2">
    <location>
        <begin position="90"/>
        <end position="118"/>
    </location>
</feature>
<dbReference type="OrthoDB" id="7165680at2"/>
<protein>
    <recommendedName>
        <fullName evidence="5">Cell division protein FtsL</fullName>
    </recommendedName>
</protein>
<evidence type="ECO:0008006" key="5">
    <source>
        <dbReference type="Google" id="ProtNLM"/>
    </source>
</evidence>
<proteinExistence type="predicted"/>
<dbReference type="RefSeq" id="WP_090958483.1">
    <property type="nucleotide sequence ID" value="NZ_CP181348.1"/>
</dbReference>
<evidence type="ECO:0000256" key="1">
    <source>
        <dbReference type="SAM" id="Coils"/>
    </source>
</evidence>
<feature type="compositionally biased region" description="Polar residues" evidence="2">
    <location>
        <begin position="108"/>
        <end position="118"/>
    </location>
</feature>
<name>A0A7W6FT47_9HYPH</name>
<dbReference type="EMBL" id="JACIDO010000001">
    <property type="protein sequence ID" value="MBB3934350.1"/>
    <property type="molecule type" value="Genomic_DNA"/>
</dbReference>
<keyword evidence="1" id="KW-0175">Coiled coil</keyword>
<accession>A0A7W6FT47</accession>
<sequence>MLKTLDVLLVAIVLVVATWTFGQKYQAESLEHEVMLLDRKIAQERETMQLLEADWSLLNQPFRLEALARNFDAVLQLKPVEPQQIVEPNQLPAVPVPPAPEEAAHSSKIASASQGRIR</sequence>
<evidence type="ECO:0000313" key="4">
    <source>
        <dbReference type="Proteomes" id="UP000531216"/>
    </source>
</evidence>
<dbReference type="Proteomes" id="UP000531216">
    <property type="component" value="Unassembled WGS sequence"/>
</dbReference>
<reference evidence="3 4" key="1">
    <citation type="submission" date="2020-08" db="EMBL/GenBank/DDBJ databases">
        <title>Genomic Encyclopedia of Type Strains, Phase IV (KMG-IV): sequencing the most valuable type-strain genomes for metagenomic binning, comparative biology and taxonomic classification.</title>
        <authorList>
            <person name="Goeker M."/>
        </authorList>
    </citation>
    <scope>NUCLEOTIDE SEQUENCE [LARGE SCALE GENOMIC DNA]</scope>
    <source>
        <strain evidence="3 4">DSM 25024</strain>
    </source>
</reference>
<comment type="caution">
    <text evidence="3">The sequence shown here is derived from an EMBL/GenBank/DDBJ whole genome shotgun (WGS) entry which is preliminary data.</text>
</comment>
<keyword evidence="4" id="KW-1185">Reference proteome</keyword>
<evidence type="ECO:0000256" key="2">
    <source>
        <dbReference type="SAM" id="MobiDB-lite"/>
    </source>
</evidence>
<dbReference type="AlphaFoldDB" id="A0A7W6FT47"/>
<evidence type="ECO:0000313" key="3">
    <source>
        <dbReference type="EMBL" id="MBB3934350.1"/>
    </source>
</evidence>
<gene>
    <name evidence="3" type="ORF">GGR05_000461</name>
</gene>